<dbReference type="Proteomes" id="UP001314261">
    <property type="component" value="Unassembled WGS sequence"/>
</dbReference>
<name>A0ABM9MRH2_9LACO</name>
<dbReference type="EMBL" id="CAUZLR010000003">
    <property type="protein sequence ID" value="CAK1234791.1"/>
    <property type="molecule type" value="Genomic_DNA"/>
</dbReference>
<evidence type="ECO:0000313" key="2">
    <source>
        <dbReference type="Proteomes" id="UP001314261"/>
    </source>
</evidence>
<dbReference type="RefSeq" id="WP_010691690.1">
    <property type="nucleotide sequence ID" value="NZ_CAUZLK010000011.1"/>
</dbReference>
<gene>
    <name evidence="1" type="ORF">R54839_PPFHFPJH_00611</name>
</gene>
<protein>
    <recommendedName>
        <fullName evidence="3">DNA-directed RNA polymerase beta subunit</fullName>
    </recommendedName>
</protein>
<keyword evidence="2" id="KW-1185">Reference proteome</keyword>
<sequence length="132" mass="15700">MTSDFLEEDEWIQTVDCYFRNDYRERGKIKWNGFFLSDHTAKMQQDSQLHENQERASWLEKQPLTLIREQVLLASQYGWRLRLQENTVDANRQIPLPIVGVVTDFFDGGFYLGESKVEWANIRFAEVQRGQH</sequence>
<comment type="caution">
    <text evidence="1">The sequence shown here is derived from an EMBL/GenBank/DDBJ whole genome shotgun (WGS) entry which is preliminary data.</text>
</comment>
<evidence type="ECO:0000313" key="1">
    <source>
        <dbReference type="EMBL" id="CAK1234791.1"/>
    </source>
</evidence>
<accession>A0ABM9MRH2</accession>
<evidence type="ECO:0008006" key="3">
    <source>
        <dbReference type="Google" id="ProtNLM"/>
    </source>
</evidence>
<organism evidence="1 2">
    <name type="scientific">Fructobacillus fructosus</name>
    <dbReference type="NCBI Taxonomy" id="1631"/>
    <lineage>
        <taxon>Bacteria</taxon>
        <taxon>Bacillati</taxon>
        <taxon>Bacillota</taxon>
        <taxon>Bacilli</taxon>
        <taxon>Lactobacillales</taxon>
        <taxon>Lactobacillaceae</taxon>
        <taxon>Fructobacillus</taxon>
    </lineage>
</organism>
<proteinExistence type="predicted"/>
<reference evidence="1 2" key="1">
    <citation type="submission" date="2023-10" db="EMBL/GenBank/DDBJ databases">
        <authorList>
            <person name="Botero Cardona J."/>
        </authorList>
    </citation>
    <scope>NUCLEOTIDE SEQUENCE [LARGE SCALE GENOMIC DNA]</scope>
    <source>
        <strain evidence="1 2">R-54839</strain>
    </source>
</reference>
<dbReference type="GeneID" id="89537165"/>